<evidence type="ECO:0000256" key="1">
    <source>
        <dbReference type="ARBA" id="ARBA00022679"/>
    </source>
</evidence>
<evidence type="ECO:0000313" key="5">
    <source>
        <dbReference type="Proteomes" id="UP000263377"/>
    </source>
</evidence>
<keyword evidence="1 4" id="KW-0808">Transferase</keyword>
<dbReference type="GO" id="GO:0016758">
    <property type="term" value="F:hexosyltransferase activity"/>
    <property type="evidence" value="ECO:0007669"/>
    <property type="project" value="InterPro"/>
</dbReference>
<dbReference type="GO" id="GO:0008194">
    <property type="term" value="F:UDP-glycosyltransferase activity"/>
    <property type="evidence" value="ECO:0007669"/>
    <property type="project" value="InterPro"/>
</dbReference>
<dbReference type="InterPro" id="IPR004276">
    <property type="entry name" value="GlycoTrans_28_N"/>
</dbReference>
<dbReference type="PANTHER" id="PTHR48050">
    <property type="entry name" value="STEROL 3-BETA-GLUCOSYLTRANSFERASE"/>
    <property type="match status" value="1"/>
</dbReference>
<dbReference type="PANTHER" id="PTHR48050:SF13">
    <property type="entry name" value="STEROL 3-BETA-GLUCOSYLTRANSFERASE UGT80A2"/>
    <property type="match status" value="1"/>
</dbReference>
<sequence length="407" mass="41881">MRILIVTTGSRGDVAPFTGLGRRLVDAGHRVAVVAHPTFAALLESCGLEHWPLPGDPEELIRARARATSPEEIRALMTAFVDGLADGVADAVAGGADLLLTAFAPSPLSLTAGDAYGVPVLGTYLTPAFATTEFPLPGPAGGADLGPEGNLAAGQDRLRGADRMFSSAVDRMRERLSLPGRTSPEPLGHTRPVVHGYSPVLLPRPADWPAPVDVAGFWWPARPLGWQPPGDLVDFLQAGPAPVFIGFGSMAPGEGERLGELVTAAVRQAGVRAVVQAGWAGLEAAGDGVFCVGDVPHDWLFPRTAAVVHHAGAGTTGAALRAGVPAVPVPVMADQPFWAARLHRLGVAPQPVPFADLTAERLAAAITAALAEPVRRRAAAVAGLMAGEDGAGAVLAHVARIAEAPGR</sequence>
<feature type="domain" description="Erythromycin biosynthesis protein CIII-like C-terminal" evidence="3">
    <location>
        <begin position="282"/>
        <end position="380"/>
    </location>
</feature>
<evidence type="ECO:0000259" key="3">
    <source>
        <dbReference type="Pfam" id="PF06722"/>
    </source>
</evidence>
<proteinExistence type="predicted"/>
<dbReference type="Pfam" id="PF03033">
    <property type="entry name" value="Glyco_transf_28"/>
    <property type="match status" value="1"/>
</dbReference>
<evidence type="ECO:0000259" key="2">
    <source>
        <dbReference type="Pfam" id="PF03033"/>
    </source>
</evidence>
<dbReference type="AlphaFoldDB" id="A0A372ZNJ7"/>
<organism evidence="4 5">
    <name type="scientific">Kitasatospora xanthocidica</name>
    <dbReference type="NCBI Taxonomy" id="83382"/>
    <lineage>
        <taxon>Bacteria</taxon>
        <taxon>Bacillati</taxon>
        <taxon>Actinomycetota</taxon>
        <taxon>Actinomycetes</taxon>
        <taxon>Kitasatosporales</taxon>
        <taxon>Streptomycetaceae</taxon>
        <taxon>Kitasatospora</taxon>
    </lineage>
</organism>
<comment type="caution">
    <text evidence="4">The sequence shown here is derived from an EMBL/GenBank/DDBJ whole genome shotgun (WGS) entry which is preliminary data.</text>
</comment>
<dbReference type="InterPro" id="IPR050426">
    <property type="entry name" value="Glycosyltransferase_28"/>
</dbReference>
<evidence type="ECO:0000313" key="4">
    <source>
        <dbReference type="EMBL" id="RGD57042.1"/>
    </source>
</evidence>
<dbReference type="Proteomes" id="UP000263377">
    <property type="component" value="Unassembled WGS sequence"/>
</dbReference>
<dbReference type="InterPro" id="IPR002213">
    <property type="entry name" value="UDP_glucos_trans"/>
</dbReference>
<feature type="domain" description="Glycosyltransferase family 28 N-terminal" evidence="2">
    <location>
        <begin position="3"/>
        <end position="76"/>
    </location>
</feature>
<reference evidence="4 5" key="1">
    <citation type="submission" date="2018-08" db="EMBL/GenBank/DDBJ databases">
        <title>Diversity &amp; Physiological Properties of Lignin-Decomposing Actinobacteria from Soil.</title>
        <authorList>
            <person name="Roh S.G."/>
            <person name="Kim S.B."/>
        </authorList>
    </citation>
    <scope>NUCLEOTIDE SEQUENCE [LARGE SCALE GENOMIC DNA]</scope>
    <source>
        <strain evidence="4 5">MMS17-GH009</strain>
    </source>
</reference>
<gene>
    <name evidence="4" type="ORF">DR950_03865</name>
</gene>
<protein>
    <submittedName>
        <fullName evidence="4">Glycosyltransferase</fullName>
    </submittedName>
</protein>
<dbReference type="FunFam" id="3.40.50.2000:FF:000009">
    <property type="entry name" value="Sterol 3-beta-glucosyltransferase UGT80A2"/>
    <property type="match status" value="1"/>
</dbReference>
<dbReference type="GO" id="GO:0033072">
    <property type="term" value="P:vancomycin biosynthetic process"/>
    <property type="evidence" value="ECO:0007669"/>
    <property type="project" value="UniProtKB-ARBA"/>
</dbReference>
<dbReference type="GO" id="GO:0005975">
    <property type="term" value="P:carbohydrate metabolic process"/>
    <property type="evidence" value="ECO:0007669"/>
    <property type="project" value="InterPro"/>
</dbReference>
<dbReference type="InterPro" id="IPR010610">
    <property type="entry name" value="EryCIII-like_C"/>
</dbReference>
<dbReference type="CDD" id="cd03784">
    <property type="entry name" value="GT1_Gtf-like"/>
    <property type="match status" value="1"/>
</dbReference>
<dbReference type="Pfam" id="PF06722">
    <property type="entry name" value="EryCIII-like_C"/>
    <property type="match status" value="1"/>
</dbReference>
<accession>A0A372ZNJ7</accession>
<dbReference type="EMBL" id="QVIG01000001">
    <property type="protein sequence ID" value="RGD57042.1"/>
    <property type="molecule type" value="Genomic_DNA"/>
</dbReference>
<name>A0A372ZNJ7_9ACTN</name>
<dbReference type="SUPFAM" id="SSF53756">
    <property type="entry name" value="UDP-Glycosyltransferase/glycogen phosphorylase"/>
    <property type="match status" value="1"/>
</dbReference>
<dbReference type="Gene3D" id="3.40.50.2000">
    <property type="entry name" value="Glycogen Phosphorylase B"/>
    <property type="match status" value="2"/>
</dbReference>
<keyword evidence="5" id="KW-1185">Reference proteome</keyword>
<dbReference type="RefSeq" id="WP_117485767.1">
    <property type="nucleotide sequence ID" value="NZ_QVIG01000001.1"/>
</dbReference>